<feature type="region of interest" description="Disordered" evidence="1">
    <location>
        <begin position="1"/>
        <end position="52"/>
    </location>
</feature>
<dbReference type="Proteomes" id="UP000321361">
    <property type="component" value="Unassembled WGS sequence"/>
</dbReference>
<protein>
    <recommendedName>
        <fullName evidence="4">Transcriptional regulator</fullName>
    </recommendedName>
</protein>
<proteinExistence type="predicted"/>
<dbReference type="RefSeq" id="WP_172843729.1">
    <property type="nucleotide sequence ID" value="NZ_BSWU01000002.1"/>
</dbReference>
<accession>A0A510WI61</accession>
<gene>
    <name evidence="2" type="ORF">ETH01_07370</name>
</gene>
<evidence type="ECO:0000313" key="3">
    <source>
        <dbReference type="Proteomes" id="UP000321361"/>
    </source>
</evidence>
<evidence type="ECO:0008006" key="4">
    <source>
        <dbReference type="Google" id="ProtNLM"/>
    </source>
</evidence>
<evidence type="ECO:0000313" key="2">
    <source>
        <dbReference type="EMBL" id="GEK36450.1"/>
    </source>
</evidence>
<feature type="compositionally biased region" description="Basic and acidic residues" evidence="1">
    <location>
        <begin position="1"/>
        <end position="36"/>
    </location>
</feature>
<evidence type="ECO:0000256" key="1">
    <source>
        <dbReference type="SAM" id="MobiDB-lite"/>
    </source>
</evidence>
<reference evidence="2 3" key="1">
    <citation type="submission" date="2019-07" db="EMBL/GenBank/DDBJ databases">
        <title>Whole genome shotgun sequence of Enterococcus thailandicus NBRC 101867.</title>
        <authorList>
            <person name="Hosoyama A."/>
            <person name="Uohara A."/>
            <person name="Ohji S."/>
            <person name="Ichikawa N."/>
        </authorList>
    </citation>
    <scope>NUCLEOTIDE SEQUENCE [LARGE SCALE GENOMIC DNA]</scope>
    <source>
        <strain evidence="2 3">NBRC 101867</strain>
    </source>
</reference>
<name>A0A510WI61_ENTTH</name>
<dbReference type="GeneID" id="77488476"/>
<dbReference type="EMBL" id="BJUG01000003">
    <property type="protein sequence ID" value="GEK36450.1"/>
    <property type="molecule type" value="Genomic_DNA"/>
</dbReference>
<comment type="caution">
    <text evidence="2">The sequence shown here is derived from an EMBL/GenBank/DDBJ whole genome shotgun (WGS) entry which is preliminary data.</text>
</comment>
<feature type="compositionally biased region" description="Basic residues" evidence="1">
    <location>
        <begin position="42"/>
        <end position="52"/>
    </location>
</feature>
<dbReference type="AlphaFoldDB" id="A0A510WI61"/>
<sequence>MTEKPKEKIYAERFDASKKDREKISKAAIQEHKEAHPQPPNKKFKFKKKPTQ</sequence>
<organism evidence="2 3">
    <name type="scientific">Enterococcus thailandicus</name>
    <dbReference type="NCBI Taxonomy" id="417368"/>
    <lineage>
        <taxon>Bacteria</taxon>
        <taxon>Bacillati</taxon>
        <taxon>Bacillota</taxon>
        <taxon>Bacilli</taxon>
        <taxon>Lactobacillales</taxon>
        <taxon>Enterococcaceae</taxon>
        <taxon>Enterococcus</taxon>
    </lineage>
</organism>